<gene>
    <name evidence="3" type="ORF">FDF74_08170</name>
</gene>
<proteinExistence type="predicted"/>
<evidence type="ECO:0000313" key="4">
    <source>
        <dbReference type="Proteomes" id="UP000473885"/>
    </source>
</evidence>
<dbReference type="PANTHER" id="PTHR30032">
    <property type="entry name" value="N-ACETYLMURAMOYL-L-ALANINE AMIDASE-RELATED"/>
    <property type="match status" value="1"/>
</dbReference>
<keyword evidence="2" id="KW-0732">Signal</keyword>
<dbReference type="InterPro" id="IPR051922">
    <property type="entry name" value="Bact_Sporulation_Assoc"/>
</dbReference>
<accession>A0A6M0RA99</accession>
<reference evidence="3 4" key="1">
    <citation type="submission" date="2019-04" db="EMBL/GenBank/DDBJ databases">
        <title>Genome sequencing of Clostridium botulinum Groups I-IV and Clostridium butyricum.</title>
        <authorList>
            <person name="Brunt J."/>
            <person name="Van Vliet A.H.M."/>
            <person name="Stringer S.C."/>
            <person name="Carter A.T."/>
            <person name="Peck M.W."/>
        </authorList>
    </citation>
    <scope>NUCLEOTIDE SEQUENCE [LARGE SCALE GENOMIC DNA]</scope>
    <source>
        <strain evidence="3 4">IFR 18/094</strain>
    </source>
</reference>
<dbReference type="AlphaFoldDB" id="A0A6M0RA99"/>
<keyword evidence="4" id="KW-1185">Reference proteome</keyword>
<evidence type="ECO:0000256" key="1">
    <source>
        <dbReference type="SAM" id="MobiDB-lite"/>
    </source>
</evidence>
<feature type="chain" id="PRO_5026957905" description="Cell wall-binding repeat-containing protein" evidence="2">
    <location>
        <begin position="33"/>
        <end position="818"/>
    </location>
</feature>
<feature type="region of interest" description="Disordered" evidence="1">
    <location>
        <begin position="584"/>
        <end position="650"/>
    </location>
</feature>
<feature type="signal peptide" evidence="2">
    <location>
        <begin position="1"/>
        <end position="32"/>
    </location>
</feature>
<comment type="caution">
    <text evidence="3">The sequence shown here is derived from an EMBL/GenBank/DDBJ whole genome shotgun (WGS) entry which is preliminary data.</text>
</comment>
<evidence type="ECO:0000313" key="3">
    <source>
        <dbReference type="EMBL" id="NEZ47183.1"/>
    </source>
</evidence>
<dbReference type="Gene3D" id="3.40.50.12090">
    <property type="match status" value="1"/>
</dbReference>
<evidence type="ECO:0008006" key="5">
    <source>
        <dbReference type="Google" id="ProtNLM"/>
    </source>
</evidence>
<organism evidence="3 4">
    <name type="scientific">Clostridium niameyense</name>
    <dbReference type="NCBI Taxonomy" id="1622073"/>
    <lineage>
        <taxon>Bacteria</taxon>
        <taxon>Bacillati</taxon>
        <taxon>Bacillota</taxon>
        <taxon>Clostridia</taxon>
        <taxon>Eubacteriales</taxon>
        <taxon>Clostridiaceae</taxon>
        <taxon>Clostridium</taxon>
    </lineage>
</organism>
<dbReference type="EMBL" id="SXDP01000005">
    <property type="protein sequence ID" value="NEZ47183.1"/>
    <property type="molecule type" value="Genomic_DNA"/>
</dbReference>
<protein>
    <recommendedName>
        <fullName evidence="5">Cell wall-binding repeat-containing protein</fullName>
    </recommendedName>
</protein>
<dbReference type="PANTHER" id="PTHR30032:SF8">
    <property type="entry name" value="GERMINATION-SPECIFIC N-ACETYLMURAMOYL-L-ALANINE AMIDASE"/>
    <property type="match status" value="1"/>
</dbReference>
<dbReference type="InterPro" id="IPR007253">
    <property type="entry name" value="Cell_wall-bd_2"/>
</dbReference>
<evidence type="ECO:0000256" key="2">
    <source>
        <dbReference type="SAM" id="SignalP"/>
    </source>
</evidence>
<sequence>MTMSKEKTRALASATVVGLVLATAISTGNVQAAQGKVDRFDGANRYETAAKVAKSNWEAGKTENVILVSGQGYADALSASLLAQKLNAPVLLTEKDTLNQDTKNTLDYLGAKHVYILGSEGVVSNNIKTSLESEGKAVTRLAGKDRYETNIAIANELVTNHGVAANEVLVVNGNRYLADALTAAPVAAKEGKILLLVGEDASTANEAKKFIDAHSSKVTVIGRDVTVSDVIYNKLGASKRINGGADRFETNRLVLKAFGLQGSHVYIANGQDNHLVDSLVASALAGKFNSPVLLVSNDKDNDTKAMEYLKNELKVNGKTDLNVVGSEAILSKDIEKEIDEMVKPEPTTPEGDLEQAGKSEEEIVNNKESEMEDAWNKIAINKAIEDTTKESAAAKVTADKTNKVVTDLFEEVKASGDEKLKAETSKIVTALDALNKKIAEVDSSNKDAAAKLVSAKLSTKDKVALTTELAKKAGEARIEADKLNVLMSDTINVFRQSGNARLLGKSLMASQQINELAEKAADASIAARNTAISIREQAKREAEIAKEKEKQAIIDSVKDAVNAENKEKDVEDAWGKVADEIAKEEAQKQAQKDLEKQAQKDSESVKEDAKKEDDAWSKVGQPEEKPAEKTLEVVKAEDEKTNVDEDSKTAEVEISLNTKDKNSIKIKLVEKEGDKSEVKTVEDAAVNLGEDPSVTKEVKDNTITLNATKEGKSTITITCGDKTVTLKVDVKNDTVVVPAPASKVTVSSGSIEGAVAGDKKITVVAGKKYKVTVDGVAKYVKADGSLSDSEEEVAALTGTEITGLTNGKEYKVEEIAQK</sequence>
<name>A0A6M0RA99_9CLOT</name>
<dbReference type="Pfam" id="PF04122">
    <property type="entry name" value="CW_binding_2"/>
    <property type="match status" value="3"/>
</dbReference>
<dbReference type="Proteomes" id="UP000473885">
    <property type="component" value="Unassembled WGS sequence"/>
</dbReference>